<accession>A0A120EW31</accession>
<reference evidence="1 2" key="1">
    <citation type="submission" date="2015-11" db="EMBL/GenBank/DDBJ databases">
        <title>Long Read and Single Molecule DNA Sequencing Simplifies Genome Assembly and TAL Effector Gene Analysis of Xanthomonas translucens.</title>
        <authorList>
            <person name="Peng Z."/>
            <person name="Hu Y."/>
            <person name="Xie J."/>
            <person name="Potnis N."/>
            <person name="Akhunova A."/>
            <person name="Jones J."/>
            <person name="Liu Z."/>
            <person name="White F."/>
            <person name="Liu S."/>
        </authorList>
    </citation>
    <scope>NUCLEOTIDE SEQUENCE [LARGE SCALE GENOMIC DNA]</scope>
    <source>
        <strain evidence="1 2">B1</strain>
    </source>
</reference>
<protein>
    <submittedName>
        <fullName evidence="1">Uncharacterized protein</fullName>
    </submittedName>
</protein>
<evidence type="ECO:0000313" key="1">
    <source>
        <dbReference type="EMBL" id="KWV12230.1"/>
    </source>
</evidence>
<dbReference type="Proteomes" id="UP000055854">
    <property type="component" value="Unassembled WGS sequence"/>
</dbReference>
<dbReference type="AlphaFoldDB" id="A0A120EW31"/>
<comment type="caution">
    <text evidence="1">The sequence shown here is derived from an EMBL/GenBank/DDBJ whole genome shotgun (WGS) entry which is preliminary data.</text>
</comment>
<name>A0A120EW31_XANCT</name>
<evidence type="ECO:0000313" key="2">
    <source>
        <dbReference type="Proteomes" id="UP000055854"/>
    </source>
</evidence>
<dbReference type="EMBL" id="LNTA01000226">
    <property type="protein sequence ID" value="KWV12230.1"/>
    <property type="molecule type" value="Genomic_DNA"/>
</dbReference>
<gene>
    <name evidence="1" type="ORF">ATB53_05325</name>
</gene>
<organism evidence="1 2">
    <name type="scientific">Xanthomonas campestris pv. translucens</name>
    <dbReference type="NCBI Taxonomy" id="343"/>
    <lineage>
        <taxon>Bacteria</taxon>
        <taxon>Pseudomonadati</taxon>
        <taxon>Pseudomonadota</taxon>
        <taxon>Gammaproteobacteria</taxon>
        <taxon>Lysobacterales</taxon>
        <taxon>Lysobacteraceae</taxon>
        <taxon>Xanthomonas</taxon>
        <taxon>Xanthomonas translucens group</taxon>
    </lineage>
</organism>
<sequence>MLDGHLGMAGLYISVECGSVHLPLEISADDAPIFSQYICLERDFILRHGASWPIRIFSIGESV</sequence>
<proteinExistence type="predicted"/>